<evidence type="ECO:0000313" key="3">
    <source>
        <dbReference type="Proteomes" id="UP000305067"/>
    </source>
</evidence>
<sequence length="176" mass="18616">MVGGTPATDDHLYFLRIALAEAAKAIPKPGAFCVGCVLMLPSPDGERFAVLSTGFSRELTGNTHAEANALDKAAVLSSAELRDLCPWLDQDSTLESVMPSLAVYTTMEPCSTRTSGMAACADALIATGVRACYIGVAEPDDFVVCEGAQKLRAAGIEVQYVRGLEKECLEIARRAT</sequence>
<reference evidence="2 3" key="1">
    <citation type="journal article" date="2019" name="Nat. Ecol. Evol.">
        <title>Megaphylogeny resolves global patterns of mushroom evolution.</title>
        <authorList>
            <person name="Varga T."/>
            <person name="Krizsan K."/>
            <person name="Foldi C."/>
            <person name="Dima B."/>
            <person name="Sanchez-Garcia M."/>
            <person name="Sanchez-Ramirez S."/>
            <person name="Szollosi G.J."/>
            <person name="Szarkandi J.G."/>
            <person name="Papp V."/>
            <person name="Albert L."/>
            <person name="Andreopoulos W."/>
            <person name="Angelini C."/>
            <person name="Antonin V."/>
            <person name="Barry K.W."/>
            <person name="Bougher N.L."/>
            <person name="Buchanan P."/>
            <person name="Buyck B."/>
            <person name="Bense V."/>
            <person name="Catcheside P."/>
            <person name="Chovatia M."/>
            <person name="Cooper J."/>
            <person name="Damon W."/>
            <person name="Desjardin D."/>
            <person name="Finy P."/>
            <person name="Geml J."/>
            <person name="Haridas S."/>
            <person name="Hughes K."/>
            <person name="Justo A."/>
            <person name="Karasinski D."/>
            <person name="Kautmanova I."/>
            <person name="Kiss B."/>
            <person name="Kocsube S."/>
            <person name="Kotiranta H."/>
            <person name="LaButti K.M."/>
            <person name="Lechner B.E."/>
            <person name="Liimatainen K."/>
            <person name="Lipzen A."/>
            <person name="Lukacs Z."/>
            <person name="Mihaltcheva S."/>
            <person name="Morgado L.N."/>
            <person name="Niskanen T."/>
            <person name="Noordeloos M.E."/>
            <person name="Ohm R.A."/>
            <person name="Ortiz-Santana B."/>
            <person name="Ovrebo C."/>
            <person name="Racz N."/>
            <person name="Riley R."/>
            <person name="Savchenko A."/>
            <person name="Shiryaev A."/>
            <person name="Soop K."/>
            <person name="Spirin V."/>
            <person name="Szebenyi C."/>
            <person name="Tomsovsky M."/>
            <person name="Tulloss R.E."/>
            <person name="Uehling J."/>
            <person name="Grigoriev I.V."/>
            <person name="Vagvolgyi C."/>
            <person name="Papp T."/>
            <person name="Martin F.M."/>
            <person name="Miettinen O."/>
            <person name="Hibbett D.S."/>
            <person name="Nagy L.G."/>
        </authorList>
    </citation>
    <scope>NUCLEOTIDE SEQUENCE [LARGE SCALE GENOMIC DNA]</scope>
    <source>
        <strain evidence="2 3">CBS 309.79</strain>
    </source>
</reference>
<dbReference type="GO" id="GO:0003824">
    <property type="term" value="F:catalytic activity"/>
    <property type="evidence" value="ECO:0007669"/>
    <property type="project" value="InterPro"/>
</dbReference>
<dbReference type="InterPro" id="IPR016193">
    <property type="entry name" value="Cytidine_deaminase-like"/>
</dbReference>
<protein>
    <submittedName>
        <fullName evidence="2">Cytidine deaminase-like protein</fullName>
    </submittedName>
</protein>
<dbReference type="PROSITE" id="PS51747">
    <property type="entry name" value="CYT_DCMP_DEAMINASES_2"/>
    <property type="match status" value="1"/>
</dbReference>
<organism evidence="2 3">
    <name type="scientific">Pterulicium gracile</name>
    <dbReference type="NCBI Taxonomy" id="1884261"/>
    <lineage>
        <taxon>Eukaryota</taxon>
        <taxon>Fungi</taxon>
        <taxon>Dikarya</taxon>
        <taxon>Basidiomycota</taxon>
        <taxon>Agaricomycotina</taxon>
        <taxon>Agaricomycetes</taxon>
        <taxon>Agaricomycetidae</taxon>
        <taxon>Agaricales</taxon>
        <taxon>Pleurotineae</taxon>
        <taxon>Pterulaceae</taxon>
        <taxon>Pterulicium</taxon>
    </lineage>
</organism>
<dbReference type="STRING" id="1884261.A0A5C3R1J9"/>
<dbReference type="Gene3D" id="3.40.140.10">
    <property type="entry name" value="Cytidine Deaminase, domain 2"/>
    <property type="match status" value="1"/>
</dbReference>
<dbReference type="EMBL" id="ML178814">
    <property type="protein sequence ID" value="TFL07487.1"/>
    <property type="molecule type" value="Genomic_DNA"/>
</dbReference>
<dbReference type="Pfam" id="PF18785">
    <property type="entry name" value="Inv-AAD"/>
    <property type="match status" value="1"/>
</dbReference>
<gene>
    <name evidence="2" type="ORF">BDV98DRAFT_557933</name>
</gene>
<dbReference type="Proteomes" id="UP000305067">
    <property type="component" value="Unassembled WGS sequence"/>
</dbReference>
<evidence type="ECO:0000313" key="2">
    <source>
        <dbReference type="EMBL" id="TFL07487.1"/>
    </source>
</evidence>
<name>A0A5C3R1J9_9AGAR</name>
<feature type="domain" description="CMP/dCMP-type deaminase" evidence="1">
    <location>
        <begin position="9"/>
        <end position="158"/>
    </location>
</feature>
<dbReference type="OrthoDB" id="252265at2759"/>
<proteinExistence type="predicted"/>
<dbReference type="GO" id="GO:0006139">
    <property type="term" value="P:nucleobase-containing compound metabolic process"/>
    <property type="evidence" value="ECO:0007669"/>
    <property type="project" value="UniProtKB-ARBA"/>
</dbReference>
<dbReference type="AlphaFoldDB" id="A0A5C3R1J9"/>
<accession>A0A5C3R1J9</accession>
<evidence type="ECO:0000259" key="1">
    <source>
        <dbReference type="PROSITE" id="PS51747"/>
    </source>
</evidence>
<dbReference type="InterPro" id="IPR002125">
    <property type="entry name" value="CMP_dCMP_dom"/>
</dbReference>
<dbReference type="SUPFAM" id="SSF53927">
    <property type="entry name" value="Cytidine deaminase-like"/>
    <property type="match status" value="1"/>
</dbReference>
<keyword evidence="3" id="KW-1185">Reference proteome</keyword>